<keyword evidence="1" id="KW-0812">Transmembrane</keyword>
<evidence type="ECO:0000313" key="2">
    <source>
        <dbReference type="EMBL" id="OYD58122.1"/>
    </source>
</evidence>
<keyword evidence="1" id="KW-1133">Transmembrane helix</keyword>
<accession>A0A235FA24</accession>
<proteinExistence type="predicted"/>
<protein>
    <submittedName>
        <fullName evidence="2">Uncharacterized protein</fullName>
    </submittedName>
</protein>
<name>A0A235FA24_9BACL</name>
<gene>
    <name evidence="2" type="ORF">CGZ90_09580</name>
</gene>
<comment type="caution">
    <text evidence="2">The sequence shown here is derived from an EMBL/GenBank/DDBJ whole genome shotgun (WGS) entry which is preliminary data.</text>
</comment>
<dbReference type="EMBL" id="NOII01000002">
    <property type="protein sequence ID" value="OYD58122.1"/>
    <property type="molecule type" value="Genomic_DNA"/>
</dbReference>
<keyword evidence="3" id="KW-1185">Reference proteome</keyword>
<evidence type="ECO:0000313" key="3">
    <source>
        <dbReference type="Proteomes" id="UP000215059"/>
    </source>
</evidence>
<reference evidence="2 3" key="1">
    <citation type="submission" date="2017-07" db="EMBL/GenBank/DDBJ databases">
        <title>Fictibacillus sp. nov. GDSW-R2A3 Genome sequencing and assembly.</title>
        <authorList>
            <person name="Mayilraj S."/>
        </authorList>
    </citation>
    <scope>NUCLEOTIDE SEQUENCE [LARGE SCALE GENOMIC DNA]</scope>
    <source>
        <strain evidence="2 3">GDSW-R2A3</strain>
    </source>
</reference>
<feature type="transmembrane region" description="Helical" evidence="1">
    <location>
        <begin position="242"/>
        <end position="260"/>
    </location>
</feature>
<dbReference type="Proteomes" id="UP000215059">
    <property type="component" value="Unassembled WGS sequence"/>
</dbReference>
<dbReference type="AlphaFoldDB" id="A0A235FA24"/>
<evidence type="ECO:0000256" key="1">
    <source>
        <dbReference type="SAM" id="Phobius"/>
    </source>
</evidence>
<keyword evidence="1" id="KW-0472">Membrane</keyword>
<sequence length="269" mass="30558">MAHLILTSMMIIIIIEIARCKHMIRLITAMAAFLFFFNVTNNSASAYSYGDPGEEAIAESYKEIEAYTKENRWDEAKTVYQGYEKEFDLYFKEVKPFIDRGFKEKDRELVLSSYKAALRMNIERRLQFAEKEFDNYGRAKLLLAKANGTFKVLSGTLDTEEEKDKAKKVDASLQKALKSLGNPGLFGIGESNSDKAAFDKEVKYISSELKPLFPVPGAEKESQFQEEHGFFDFGDADAGDKIWLLISVGLVLILAVLIIMGKIKKRRQQ</sequence>
<organism evidence="2 3">
    <name type="scientific">Fictibacillus aquaticus</name>
    <dbReference type="NCBI Taxonomy" id="2021314"/>
    <lineage>
        <taxon>Bacteria</taxon>
        <taxon>Bacillati</taxon>
        <taxon>Bacillota</taxon>
        <taxon>Bacilli</taxon>
        <taxon>Bacillales</taxon>
        <taxon>Fictibacillaceae</taxon>
        <taxon>Fictibacillus</taxon>
    </lineage>
</organism>